<dbReference type="GO" id="GO:0005524">
    <property type="term" value="F:ATP binding"/>
    <property type="evidence" value="ECO:0007669"/>
    <property type="project" value="UniProtKB-KW"/>
</dbReference>
<organism evidence="10 11">
    <name type="scientific">Paenibacillus solisilvae</name>
    <dbReference type="NCBI Taxonomy" id="2486751"/>
    <lineage>
        <taxon>Bacteria</taxon>
        <taxon>Bacillati</taxon>
        <taxon>Bacillota</taxon>
        <taxon>Bacilli</taxon>
        <taxon>Bacillales</taxon>
        <taxon>Paenibacillaceae</taxon>
        <taxon>Paenibacillus</taxon>
    </lineage>
</organism>
<dbReference type="InterPro" id="IPR036890">
    <property type="entry name" value="HATPase_C_sf"/>
</dbReference>
<dbReference type="EC" id="2.7.13.3" evidence="2"/>
<evidence type="ECO:0000256" key="4">
    <source>
        <dbReference type="ARBA" id="ARBA00022741"/>
    </source>
</evidence>
<keyword evidence="8" id="KW-1133">Transmembrane helix</keyword>
<comment type="caution">
    <text evidence="10">The sequence shown here is derived from an EMBL/GenBank/DDBJ whole genome shotgun (WGS) entry which is preliminary data.</text>
</comment>
<dbReference type="SMART" id="SM00387">
    <property type="entry name" value="HATPase_c"/>
    <property type="match status" value="1"/>
</dbReference>
<sequence>MRRYVNHVGMQMILAAVVTAIAGEFKVTPFSGELFRIGLGSSAFLLFLLVMRQLPYVYTGIVTGITVLIFRSTLDLVVSSDTASLTGSLQTHLSAALYYLIFAIGMKQIQRHLPDLHPLLLACIISPIDLLSNEAELLARSILFDLPYLYKDQWKLLGVTSVVRSIFGVGLYSSIMISQMRVIHSEQQKRMDQMLNIGSGLYGEVFYLKKSMNTIEQITAKSHGLYGRLSDAGDKEASRSMLEITQQIHEVKKDSQRILSGLLKLFDRETTSDMTLAEIVIFVINSNYGYSQMLKKKIHYDRSIETNYATACYIPLLTVLNNLVSNAVEAIETEGTIRIKVYEQGEETVLVVSDTGGGIAEPDRDIIFEPGFTTKFNHEGCAATGIGLSHVRDIVYSSGGRLRLHSSSQSEETTFVVAFSTHTLKLGV</sequence>
<dbReference type="InterPro" id="IPR003594">
    <property type="entry name" value="HATPase_dom"/>
</dbReference>
<dbReference type="InterPro" id="IPR004358">
    <property type="entry name" value="Sig_transdc_His_kin-like_C"/>
</dbReference>
<keyword evidence="8" id="KW-0812">Transmembrane</keyword>
<keyword evidence="6 10" id="KW-0067">ATP-binding</keyword>
<keyword evidence="11" id="KW-1185">Reference proteome</keyword>
<evidence type="ECO:0000256" key="8">
    <source>
        <dbReference type="SAM" id="Phobius"/>
    </source>
</evidence>
<accession>A0ABW0W350</accession>
<dbReference type="PRINTS" id="PR00344">
    <property type="entry name" value="BCTRLSENSOR"/>
</dbReference>
<proteinExistence type="predicted"/>
<comment type="catalytic activity">
    <reaction evidence="1">
        <text>ATP + protein L-histidine = ADP + protein N-phospho-L-histidine.</text>
        <dbReference type="EC" id="2.7.13.3"/>
    </reaction>
</comment>
<dbReference type="EMBL" id="JBHSOW010000098">
    <property type="protein sequence ID" value="MFC5652603.1"/>
    <property type="molecule type" value="Genomic_DNA"/>
</dbReference>
<evidence type="ECO:0000313" key="10">
    <source>
        <dbReference type="EMBL" id="MFC5652603.1"/>
    </source>
</evidence>
<feature type="domain" description="Histidine kinase" evidence="9">
    <location>
        <begin position="316"/>
        <end position="423"/>
    </location>
</feature>
<keyword evidence="5" id="KW-0418">Kinase</keyword>
<feature type="transmembrane region" description="Helical" evidence="8">
    <location>
        <begin position="86"/>
        <end position="104"/>
    </location>
</feature>
<evidence type="ECO:0000256" key="6">
    <source>
        <dbReference type="ARBA" id="ARBA00022840"/>
    </source>
</evidence>
<evidence type="ECO:0000256" key="7">
    <source>
        <dbReference type="ARBA" id="ARBA00023012"/>
    </source>
</evidence>
<dbReference type="Pfam" id="PF02518">
    <property type="entry name" value="HATPase_c"/>
    <property type="match status" value="1"/>
</dbReference>
<evidence type="ECO:0000256" key="3">
    <source>
        <dbReference type="ARBA" id="ARBA00022679"/>
    </source>
</evidence>
<protein>
    <recommendedName>
        <fullName evidence="2">histidine kinase</fullName>
        <ecNumber evidence="2">2.7.13.3</ecNumber>
    </recommendedName>
</protein>
<keyword evidence="3" id="KW-0808">Transferase</keyword>
<evidence type="ECO:0000259" key="9">
    <source>
        <dbReference type="PROSITE" id="PS50109"/>
    </source>
</evidence>
<dbReference type="PROSITE" id="PS50109">
    <property type="entry name" value="HIS_KIN"/>
    <property type="match status" value="1"/>
</dbReference>
<reference evidence="11" key="1">
    <citation type="journal article" date="2019" name="Int. J. Syst. Evol. Microbiol.">
        <title>The Global Catalogue of Microorganisms (GCM) 10K type strain sequencing project: providing services to taxonomists for standard genome sequencing and annotation.</title>
        <authorList>
            <consortium name="The Broad Institute Genomics Platform"/>
            <consortium name="The Broad Institute Genome Sequencing Center for Infectious Disease"/>
            <person name="Wu L."/>
            <person name="Ma J."/>
        </authorList>
    </citation>
    <scope>NUCLEOTIDE SEQUENCE [LARGE SCALE GENOMIC DNA]</scope>
    <source>
        <strain evidence="11">CGMCC 1.3240</strain>
    </source>
</reference>
<dbReference type="Gene3D" id="3.30.565.10">
    <property type="entry name" value="Histidine kinase-like ATPase, C-terminal domain"/>
    <property type="match status" value="1"/>
</dbReference>
<keyword evidence="8" id="KW-0472">Membrane</keyword>
<dbReference type="SUPFAM" id="SSF55874">
    <property type="entry name" value="ATPase domain of HSP90 chaperone/DNA topoisomerase II/histidine kinase"/>
    <property type="match status" value="1"/>
</dbReference>
<evidence type="ECO:0000256" key="2">
    <source>
        <dbReference type="ARBA" id="ARBA00012438"/>
    </source>
</evidence>
<dbReference type="PANTHER" id="PTHR43065">
    <property type="entry name" value="SENSOR HISTIDINE KINASE"/>
    <property type="match status" value="1"/>
</dbReference>
<evidence type="ECO:0000313" key="11">
    <source>
        <dbReference type="Proteomes" id="UP001596047"/>
    </source>
</evidence>
<dbReference type="PANTHER" id="PTHR43065:SF46">
    <property type="entry name" value="C4-DICARBOXYLATE TRANSPORT SENSOR PROTEIN DCTB"/>
    <property type="match status" value="1"/>
</dbReference>
<dbReference type="InterPro" id="IPR005467">
    <property type="entry name" value="His_kinase_dom"/>
</dbReference>
<evidence type="ECO:0000256" key="1">
    <source>
        <dbReference type="ARBA" id="ARBA00000085"/>
    </source>
</evidence>
<feature type="transmembrane region" description="Helical" evidence="8">
    <location>
        <begin position="12"/>
        <end position="28"/>
    </location>
</feature>
<evidence type="ECO:0000256" key="5">
    <source>
        <dbReference type="ARBA" id="ARBA00022777"/>
    </source>
</evidence>
<keyword evidence="4" id="KW-0547">Nucleotide-binding</keyword>
<dbReference type="RefSeq" id="WP_379191242.1">
    <property type="nucleotide sequence ID" value="NZ_JBHSOW010000098.1"/>
</dbReference>
<name>A0ABW0W350_9BACL</name>
<dbReference type="Proteomes" id="UP001596047">
    <property type="component" value="Unassembled WGS sequence"/>
</dbReference>
<feature type="transmembrane region" description="Helical" evidence="8">
    <location>
        <begin position="56"/>
        <end position="74"/>
    </location>
</feature>
<gene>
    <name evidence="10" type="ORF">ACFPYJ_26485</name>
</gene>
<keyword evidence="7" id="KW-0902">Two-component regulatory system</keyword>